<name>A0A0G0HB47_9BACT</name>
<dbReference type="Pfam" id="PF18075">
    <property type="entry name" value="FtsX_ECD"/>
    <property type="match status" value="1"/>
</dbReference>
<keyword evidence="4 10" id="KW-1003">Cell membrane</keyword>
<evidence type="ECO:0000256" key="1">
    <source>
        <dbReference type="ARBA" id="ARBA00004651"/>
    </source>
</evidence>
<gene>
    <name evidence="14" type="ORF">US50_C0006G0018</name>
</gene>
<dbReference type="GO" id="GO:0005886">
    <property type="term" value="C:plasma membrane"/>
    <property type="evidence" value="ECO:0007669"/>
    <property type="project" value="UniProtKB-SubCell"/>
</dbReference>
<keyword evidence="7 11" id="KW-1133">Transmembrane helix</keyword>
<dbReference type="GO" id="GO:0051301">
    <property type="term" value="P:cell division"/>
    <property type="evidence" value="ECO:0007669"/>
    <property type="project" value="UniProtKB-KW"/>
</dbReference>
<keyword evidence="9 10" id="KW-0131">Cell cycle</keyword>
<dbReference type="InterPro" id="IPR003838">
    <property type="entry name" value="ABC3_permease_C"/>
</dbReference>
<feature type="domain" description="FtsX extracellular" evidence="13">
    <location>
        <begin position="57"/>
        <end position="145"/>
    </location>
</feature>
<comment type="subcellular location">
    <subcellularLocation>
        <location evidence="1">Cell membrane</location>
        <topology evidence="1">Multi-pass membrane protein</topology>
    </subcellularLocation>
</comment>
<evidence type="ECO:0000256" key="8">
    <source>
        <dbReference type="ARBA" id="ARBA00023136"/>
    </source>
</evidence>
<accession>A0A0G0HB47</accession>
<comment type="caution">
    <text evidence="14">The sequence shown here is derived from an EMBL/GenBank/DDBJ whole genome shotgun (WGS) entry which is preliminary data.</text>
</comment>
<evidence type="ECO:0000256" key="5">
    <source>
        <dbReference type="ARBA" id="ARBA00022618"/>
    </source>
</evidence>
<feature type="transmembrane region" description="Helical" evidence="11">
    <location>
        <begin position="182"/>
        <end position="202"/>
    </location>
</feature>
<feature type="domain" description="ABC3 transporter permease C-terminal" evidence="12">
    <location>
        <begin position="185"/>
        <end position="305"/>
    </location>
</feature>
<evidence type="ECO:0000256" key="7">
    <source>
        <dbReference type="ARBA" id="ARBA00022989"/>
    </source>
</evidence>
<protein>
    <recommendedName>
        <fullName evidence="3 10">Cell division protein FtsX</fullName>
    </recommendedName>
</protein>
<reference evidence="14 15" key="1">
    <citation type="journal article" date="2015" name="Nature">
        <title>rRNA introns, odd ribosomes, and small enigmatic genomes across a large radiation of phyla.</title>
        <authorList>
            <person name="Brown C.T."/>
            <person name="Hug L.A."/>
            <person name="Thomas B.C."/>
            <person name="Sharon I."/>
            <person name="Castelle C.J."/>
            <person name="Singh A."/>
            <person name="Wilkins M.J."/>
            <person name="Williams K.H."/>
            <person name="Banfield J.F."/>
        </authorList>
    </citation>
    <scope>NUCLEOTIDE SEQUENCE [LARGE SCALE GENOMIC DNA]</scope>
</reference>
<evidence type="ECO:0000256" key="2">
    <source>
        <dbReference type="ARBA" id="ARBA00007379"/>
    </source>
</evidence>
<dbReference type="PIRSF" id="PIRSF003097">
    <property type="entry name" value="FtsX"/>
    <property type="match status" value="1"/>
</dbReference>
<keyword evidence="6 11" id="KW-0812">Transmembrane</keyword>
<dbReference type="AlphaFoldDB" id="A0A0G0HB47"/>
<dbReference type="PANTHER" id="PTHR47755:SF1">
    <property type="entry name" value="CELL DIVISION PROTEIN FTSX"/>
    <property type="match status" value="1"/>
</dbReference>
<feature type="transmembrane region" description="Helical" evidence="11">
    <location>
        <begin position="234"/>
        <end position="256"/>
    </location>
</feature>
<evidence type="ECO:0000256" key="11">
    <source>
        <dbReference type="SAM" id="Phobius"/>
    </source>
</evidence>
<dbReference type="InterPro" id="IPR004513">
    <property type="entry name" value="FtsX"/>
</dbReference>
<feature type="transmembrane region" description="Helical" evidence="11">
    <location>
        <begin position="20"/>
        <end position="46"/>
    </location>
</feature>
<evidence type="ECO:0000256" key="10">
    <source>
        <dbReference type="PIRNR" id="PIRNR003097"/>
    </source>
</evidence>
<dbReference type="PANTHER" id="PTHR47755">
    <property type="entry name" value="CELL DIVISION PROTEIN FTSX"/>
    <property type="match status" value="1"/>
</dbReference>
<dbReference type="Pfam" id="PF02687">
    <property type="entry name" value="FtsX"/>
    <property type="match status" value="1"/>
</dbReference>
<dbReference type="Proteomes" id="UP000033876">
    <property type="component" value="Unassembled WGS sequence"/>
</dbReference>
<sequence>MNSLSRIIKSGWTNFTRNSVISIASVMVVTITLIVITSIILLQAVLFNSLNEIKNKVDVTIYFNVGAGEEKIMALKSAIEKIPEVESTDFISADEALVDFKERHANDYLVLQALDELDQNPLNAYLNVKAKEASQYEGIVKFLQSDNALARDSSTIIDKINYNQNKVIIDRLISIIDGAKKLGLIVTLLLVLISIIITFNTIRLTIFMAREEISIMRLVGASPKYVRGPFMMEGALYGIFSSLITVALFFPITLWFGNNMTSFLGLDLYKYYMHNFLQIAVIVLISGLILGVISSFFAVSKYLKK</sequence>
<keyword evidence="5 10" id="KW-0132">Cell division</keyword>
<evidence type="ECO:0000256" key="3">
    <source>
        <dbReference type="ARBA" id="ARBA00021907"/>
    </source>
</evidence>
<evidence type="ECO:0000256" key="6">
    <source>
        <dbReference type="ARBA" id="ARBA00022692"/>
    </source>
</evidence>
<evidence type="ECO:0000256" key="9">
    <source>
        <dbReference type="ARBA" id="ARBA00023306"/>
    </source>
</evidence>
<proteinExistence type="inferred from homology"/>
<evidence type="ECO:0000313" key="15">
    <source>
        <dbReference type="Proteomes" id="UP000033876"/>
    </source>
</evidence>
<evidence type="ECO:0000313" key="14">
    <source>
        <dbReference type="EMBL" id="KKQ35745.1"/>
    </source>
</evidence>
<keyword evidence="8 10" id="KW-0472">Membrane</keyword>
<evidence type="ECO:0000259" key="13">
    <source>
        <dbReference type="Pfam" id="PF18075"/>
    </source>
</evidence>
<evidence type="ECO:0000256" key="4">
    <source>
        <dbReference type="ARBA" id="ARBA00022475"/>
    </source>
</evidence>
<organism evidence="14 15">
    <name type="scientific">Candidatus Nomurabacteria bacterium GW2011_GWB1_37_5</name>
    <dbReference type="NCBI Taxonomy" id="1618742"/>
    <lineage>
        <taxon>Bacteria</taxon>
        <taxon>Candidatus Nomuraibacteriota</taxon>
    </lineage>
</organism>
<feature type="transmembrane region" description="Helical" evidence="11">
    <location>
        <begin position="276"/>
        <end position="299"/>
    </location>
</feature>
<evidence type="ECO:0000259" key="12">
    <source>
        <dbReference type="Pfam" id="PF02687"/>
    </source>
</evidence>
<comment type="similarity">
    <text evidence="2 10">Belongs to the ABC-4 integral membrane protein family. FtsX subfamily.</text>
</comment>
<dbReference type="InterPro" id="IPR040690">
    <property type="entry name" value="FtsX_ECD"/>
</dbReference>
<dbReference type="Gene3D" id="3.30.70.3040">
    <property type="match status" value="1"/>
</dbReference>
<dbReference type="EMBL" id="LBTF01000006">
    <property type="protein sequence ID" value="KKQ35745.1"/>
    <property type="molecule type" value="Genomic_DNA"/>
</dbReference>